<evidence type="ECO:0000313" key="3">
    <source>
        <dbReference type="Proteomes" id="UP001597459"/>
    </source>
</evidence>
<dbReference type="Pfam" id="PF03235">
    <property type="entry name" value="GmrSD_N"/>
    <property type="match status" value="1"/>
</dbReference>
<accession>A0ABW5N8Z8</accession>
<dbReference type="InterPro" id="IPR004919">
    <property type="entry name" value="GmrSD_N"/>
</dbReference>
<name>A0ABW5N8Z8_9FLAO</name>
<keyword evidence="3" id="KW-1185">Reference proteome</keyword>
<dbReference type="Proteomes" id="UP001597459">
    <property type="component" value="Unassembled WGS sequence"/>
</dbReference>
<evidence type="ECO:0000313" key="2">
    <source>
        <dbReference type="EMBL" id="MFD2592087.1"/>
    </source>
</evidence>
<evidence type="ECO:0000259" key="1">
    <source>
        <dbReference type="Pfam" id="PF03235"/>
    </source>
</evidence>
<sequence>MPDEQSLLNELSREKSIIKTDSYSMSIGEIINLYKDNELQLDPAYQRLFRWKEDQKSKFIESILLGIPIPPIFVAQKGDGTWSIVDGVQRISTILQLTGDLKSGDLGPLTLGTTRKLPSLEGFTWNTLPTDLKRTFRRSKLGVNIILTENSIQSQYELFQRLNTGGLNLEPQEIRNCLIIMLKPDFYQKINRLKKYSNFLEIISINKRKLREEYHMELILRYFIGRFNEIDYDSYRMSSTHLSEFIDKETARLIENENFDLDAEIILFKRLVDLLKDNLGESSFKKYNFQKDTFEGQFSNAIFESICAGIADNIDLHEAKTNEEFVEKIKNMYQEQEFNTYSNRGIKAIQRFKELNSFSKAYFSS</sequence>
<dbReference type="PANTHER" id="PTHR39639:SF1">
    <property type="entry name" value="DUF262 DOMAIN-CONTAINING PROTEIN"/>
    <property type="match status" value="1"/>
</dbReference>
<comment type="caution">
    <text evidence="2">The sequence shown here is derived from an EMBL/GenBank/DDBJ whole genome shotgun (WGS) entry which is preliminary data.</text>
</comment>
<proteinExistence type="predicted"/>
<dbReference type="RefSeq" id="WP_378253616.1">
    <property type="nucleotide sequence ID" value="NZ_JBHSJV010000001.1"/>
</dbReference>
<protein>
    <submittedName>
        <fullName evidence="2">DUF262 domain-containing protein</fullName>
    </submittedName>
</protein>
<organism evidence="2 3">
    <name type="scientific">Aquimarina hainanensis</name>
    <dbReference type="NCBI Taxonomy" id="1578017"/>
    <lineage>
        <taxon>Bacteria</taxon>
        <taxon>Pseudomonadati</taxon>
        <taxon>Bacteroidota</taxon>
        <taxon>Flavobacteriia</taxon>
        <taxon>Flavobacteriales</taxon>
        <taxon>Flavobacteriaceae</taxon>
        <taxon>Aquimarina</taxon>
    </lineage>
</organism>
<dbReference type="EMBL" id="JBHULX010000030">
    <property type="protein sequence ID" value="MFD2592087.1"/>
    <property type="molecule type" value="Genomic_DNA"/>
</dbReference>
<dbReference type="PANTHER" id="PTHR39639">
    <property type="entry name" value="CHROMOSOME 16, WHOLE GENOME SHOTGUN SEQUENCE"/>
    <property type="match status" value="1"/>
</dbReference>
<reference evidence="3" key="1">
    <citation type="journal article" date="2019" name="Int. J. Syst. Evol. Microbiol.">
        <title>The Global Catalogue of Microorganisms (GCM) 10K type strain sequencing project: providing services to taxonomists for standard genome sequencing and annotation.</title>
        <authorList>
            <consortium name="The Broad Institute Genomics Platform"/>
            <consortium name="The Broad Institute Genome Sequencing Center for Infectious Disease"/>
            <person name="Wu L."/>
            <person name="Ma J."/>
        </authorList>
    </citation>
    <scope>NUCLEOTIDE SEQUENCE [LARGE SCALE GENOMIC DNA]</scope>
    <source>
        <strain evidence="3">KCTC 42423</strain>
    </source>
</reference>
<feature type="domain" description="GmrSD restriction endonucleases N-terminal" evidence="1">
    <location>
        <begin position="32"/>
        <end position="179"/>
    </location>
</feature>
<gene>
    <name evidence="2" type="ORF">ACFSTE_14705</name>
</gene>